<feature type="transmembrane region" description="Helical" evidence="4">
    <location>
        <begin position="321"/>
        <end position="340"/>
    </location>
</feature>
<dbReference type="CDD" id="cd17352">
    <property type="entry name" value="MFS_MCT_SLC16"/>
    <property type="match status" value="1"/>
</dbReference>
<dbReference type="PROSITE" id="PS50850">
    <property type="entry name" value="MFS"/>
    <property type="match status" value="1"/>
</dbReference>
<evidence type="ECO:0000256" key="4">
    <source>
        <dbReference type="SAM" id="Phobius"/>
    </source>
</evidence>
<dbReference type="InterPro" id="IPR050327">
    <property type="entry name" value="Proton-linked_MCT"/>
</dbReference>
<dbReference type="SUPFAM" id="SSF103473">
    <property type="entry name" value="MFS general substrate transporter"/>
    <property type="match status" value="1"/>
</dbReference>
<dbReference type="PANTHER" id="PTHR11360">
    <property type="entry name" value="MONOCARBOXYLATE TRANSPORTER"/>
    <property type="match status" value="1"/>
</dbReference>
<dbReference type="EMBL" id="SRPW01002818">
    <property type="protein sequence ID" value="KAG5990265.1"/>
    <property type="molecule type" value="Genomic_DNA"/>
</dbReference>
<dbReference type="Pfam" id="PF07690">
    <property type="entry name" value="MFS_1"/>
    <property type="match status" value="1"/>
</dbReference>
<comment type="subcellular location">
    <subcellularLocation>
        <location evidence="1">Membrane</location>
        <topology evidence="1">Multi-pass membrane protein</topology>
    </subcellularLocation>
</comment>
<feature type="domain" description="Major facilitator superfamily (MFS) profile" evidence="5">
    <location>
        <begin position="86"/>
        <end position="467"/>
    </location>
</feature>
<keyword evidence="4" id="KW-0812">Transmembrane</keyword>
<feature type="transmembrane region" description="Helical" evidence="4">
    <location>
        <begin position="446"/>
        <end position="467"/>
    </location>
</feature>
<sequence>MDLDQENPQQQVDHAKHTDTAEKGGFPDTATRDGDDDDTSRRLPSNNDMLAREATTTTTTTSSSSRPRSSTSHQETYPEGGLQAWLVVLGSWCALMSAMGLMNTIGVFQAYTASHQLRGYSEGTVGWVYSIYTFLAFFCGVYIGPVFDKYGPRWLIVVGCATTVGGVVSMSFCEDLWQFILSFGLLCGLGTSLIFTPSIAAVGHWFRRRRGLATGLASTAGGIGGIIFPLLLTPLFDRIGFAWAMRVLALVCLLGGLLGVLLVRARLPPAANATPHPDFRIFRQTTFTLTTLGIFLLELSLFVPLTYLSTYAQRQGFSDPFAFHLQPILNAASVLGRALPGYYADVLGPFNVCILSALLSLAACLCVWLPLGHTAPGIILFAVLFGFASGTSIAIAPVCIGSMCKTQQYGRYYATTYTVVSFACLVGIPIGGTIVGASDGDYDNVIIFAAVVYVASAAFLVAAKLTALGRKGWLARY</sequence>
<feature type="transmembrane region" description="Helical" evidence="4">
    <location>
        <begin position="412"/>
        <end position="434"/>
    </location>
</feature>
<evidence type="ECO:0000313" key="6">
    <source>
        <dbReference type="EMBL" id="KAG5990265.1"/>
    </source>
</evidence>
<feature type="transmembrane region" description="Helical" evidence="4">
    <location>
        <begin position="286"/>
        <end position="309"/>
    </location>
</feature>
<evidence type="ECO:0000256" key="3">
    <source>
        <dbReference type="SAM" id="MobiDB-lite"/>
    </source>
</evidence>
<evidence type="ECO:0000256" key="1">
    <source>
        <dbReference type="ARBA" id="ARBA00004141"/>
    </source>
</evidence>
<comment type="caution">
    <text evidence="6">The sequence shown here is derived from an EMBL/GenBank/DDBJ whole genome shotgun (WGS) entry which is preliminary data.</text>
</comment>
<feature type="transmembrane region" description="Helical" evidence="4">
    <location>
        <begin position="84"/>
        <end position="107"/>
    </location>
</feature>
<feature type="transmembrane region" description="Helical" evidence="4">
    <location>
        <begin position="127"/>
        <end position="147"/>
    </location>
</feature>
<organism evidence="6 7">
    <name type="scientific">Claviceps pusilla</name>
    <dbReference type="NCBI Taxonomy" id="123648"/>
    <lineage>
        <taxon>Eukaryota</taxon>
        <taxon>Fungi</taxon>
        <taxon>Dikarya</taxon>
        <taxon>Ascomycota</taxon>
        <taxon>Pezizomycotina</taxon>
        <taxon>Sordariomycetes</taxon>
        <taxon>Hypocreomycetidae</taxon>
        <taxon>Hypocreales</taxon>
        <taxon>Clavicipitaceae</taxon>
        <taxon>Claviceps</taxon>
    </lineage>
</organism>
<dbReference type="Gene3D" id="1.20.1250.20">
    <property type="entry name" value="MFS general substrate transporter like domains"/>
    <property type="match status" value="1"/>
</dbReference>
<feature type="compositionally biased region" description="Basic and acidic residues" evidence="3">
    <location>
        <begin position="13"/>
        <end position="22"/>
    </location>
</feature>
<comment type="similarity">
    <text evidence="2">Belongs to the major facilitator superfamily. Monocarboxylate porter (TC 2.A.1.13) family.</text>
</comment>
<protein>
    <recommendedName>
        <fullName evidence="5">Major facilitator superfamily (MFS) profile domain-containing protein</fullName>
    </recommendedName>
</protein>
<feature type="transmembrane region" description="Helical" evidence="4">
    <location>
        <begin position="243"/>
        <end position="265"/>
    </location>
</feature>
<feature type="transmembrane region" description="Helical" evidence="4">
    <location>
        <begin position="377"/>
        <end position="400"/>
    </location>
</feature>
<evidence type="ECO:0000256" key="2">
    <source>
        <dbReference type="ARBA" id="ARBA00006727"/>
    </source>
</evidence>
<reference evidence="6" key="1">
    <citation type="journal article" date="2020" name="bioRxiv">
        <title>Whole genome comparisons of ergot fungi reveals the divergence and evolution of species within the genus Claviceps are the result of varying mechanisms driving genome evolution and host range expansion.</title>
        <authorList>
            <person name="Wyka S.A."/>
            <person name="Mondo S.J."/>
            <person name="Liu M."/>
            <person name="Dettman J."/>
            <person name="Nalam V."/>
            <person name="Broders K.D."/>
        </authorList>
    </citation>
    <scope>NUCLEOTIDE SEQUENCE</scope>
    <source>
        <strain evidence="6">CCC 602</strain>
    </source>
</reference>
<keyword evidence="7" id="KW-1185">Reference proteome</keyword>
<evidence type="ECO:0000313" key="7">
    <source>
        <dbReference type="Proteomes" id="UP000748025"/>
    </source>
</evidence>
<feature type="transmembrane region" description="Helical" evidence="4">
    <location>
        <begin position="212"/>
        <end position="231"/>
    </location>
</feature>
<proteinExistence type="inferred from homology"/>
<keyword evidence="4" id="KW-1133">Transmembrane helix</keyword>
<keyword evidence="4" id="KW-0472">Membrane</keyword>
<dbReference type="GO" id="GO:0016020">
    <property type="term" value="C:membrane"/>
    <property type="evidence" value="ECO:0007669"/>
    <property type="project" value="UniProtKB-SubCell"/>
</dbReference>
<feature type="transmembrane region" description="Helical" evidence="4">
    <location>
        <begin position="352"/>
        <end position="371"/>
    </location>
</feature>
<dbReference type="OrthoDB" id="410267at2759"/>
<feature type="compositionally biased region" description="Polar residues" evidence="3">
    <location>
        <begin position="1"/>
        <end position="12"/>
    </location>
</feature>
<feature type="compositionally biased region" description="Low complexity" evidence="3">
    <location>
        <begin position="55"/>
        <end position="72"/>
    </location>
</feature>
<dbReference type="AlphaFoldDB" id="A0A9P7N5Z6"/>
<feature type="region of interest" description="Disordered" evidence="3">
    <location>
        <begin position="1"/>
        <end position="76"/>
    </location>
</feature>
<accession>A0A9P7N5Z6</accession>
<dbReference type="PANTHER" id="PTHR11360:SF177">
    <property type="entry name" value="RIBOFLAVIN TRANSPORTER MCH5"/>
    <property type="match status" value="1"/>
</dbReference>
<dbReference type="InterPro" id="IPR011701">
    <property type="entry name" value="MFS"/>
</dbReference>
<dbReference type="GO" id="GO:0022857">
    <property type="term" value="F:transmembrane transporter activity"/>
    <property type="evidence" value="ECO:0007669"/>
    <property type="project" value="InterPro"/>
</dbReference>
<feature type="transmembrane region" description="Helical" evidence="4">
    <location>
        <begin position="154"/>
        <end position="172"/>
    </location>
</feature>
<gene>
    <name evidence="6" type="ORF">E4U43_004321</name>
</gene>
<evidence type="ECO:0000259" key="5">
    <source>
        <dbReference type="PROSITE" id="PS50850"/>
    </source>
</evidence>
<dbReference type="InterPro" id="IPR020846">
    <property type="entry name" value="MFS_dom"/>
</dbReference>
<name>A0A9P7N5Z6_9HYPO</name>
<dbReference type="InterPro" id="IPR036259">
    <property type="entry name" value="MFS_trans_sf"/>
</dbReference>
<dbReference type="Proteomes" id="UP000748025">
    <property type="component" value="Unassembled WGS sequence"/>
</dbReference>
<feature type="transmembrane region" description="Helical" evidence="4">
    <location>
        <begin position="178"/>
        <end position="200"/>
    </location>
</feature>